<evidence type="ECO:0000256" key="2">
    <source>
        <dbReference type="ARBA" id="ARBA00005312"/>
    </source>
</evidence>
<dbReference type="SUPFAM" id="SSF55681">
    <property type="entry name" value="Class II aaRS and biotin synthetases"/>
    <property type="match status" value="1"/>
</dbReference>
<feature type="compositionally biased region" description="Pro residues" evidence="13">
    <location>
        <begin position="1"/>
        <end position="11"/>
    </location>
</feature>
<feature type="domain" description="Aminoacyl-transfer RNA synthetases class-II family profile" evidence="14">
    <location>
        <begin position="252"/>
        <end position="555"/>
    </location>
</feature>
<organism evidence="15 16">
    <name type="scientific">Apiotrichum porosum</name>
    <dbReference type="NCBI Taxonomy" id="105984"/>
    <lineage>
        <taxon>Eukaryota</taxon>
        <taxon>Fungi</taxon>
        <taxon>Dikarya</taxon>
        <taxon>Basidiomycota</taxon>
        <taxon>Agaricomycotina</taxon>
        <taxon>Tremellomycetes</taxon>
        <taxon>Trichosporonales</taxon>
        <taxon>Trichosporonaceae</taxon>
        <taxon>Apiotrichum</taxon>
    </lineage>
</organism>
<comment type="similarity">
    <text evidence="2">Belongs to the class-II aminoacyl-tRNA synthetase family. Type 2 subfamily.</text>
</comment>
<evidence type="ECO:0000313" key="15">
    <source>
        <dbReference type="EMBL" id="RSH79370.1"/>
    </source>
</evidence>
<dbReference type="NCBIfam" id="TIGR00458">
    <property type="entry name" value="aspS_nondisc"/>
    <property type="match status" value="1"/>
</dbReference>
<reference evidence="15 16" key="1">
    <citation type="submission" date="2018-11" db="EMBL/GenBank/DDBJ databases">
        <title>Genome sequence of Apiotrichum porosum DSM 27194.</title>
        <authorList>
            <person name="Aliyu H."/>
            <person name="Gorte O."/>
            <person name="Ochsenreither K."/>
        </authorList>
    </citation>
    <scope>NUCLEOTIDE SEQUENCE [LARGE SCALE GENOMIC DNA]</scope>
    <source>
        <strain evidence="15 16">DSM 27194</strain>
    </source>
</reference>
<dbReference type="GO" id="GO:0006422">
    <property type="term" value="P:aspartyl-tRNA aminoacylation"/>
    <property type="evidence" value="ECO:0007669"/>
    <property type="project" value="InterPro"/>
</dbReference>
<feature type="region of interest" description="Disordered" evidence="13">
    <location>
        <begin position="1"/>
        <end position="86"/>
    </location>
</feature>
<name>A0A427XKH6_9TREE</name>
<protein>
    <recommendedName>
        <fullName evidence="4">Aspartate--tRNA ligase, cytoplasmic</fullName>
        <ecNumber evidence="3">6.1.1.12</ecNumber>
    </recommendedName>
    <alternativeName>
        <fullName evidence="11">Aspartyl-tRNA synthetase</fullName>
    </alternativeName>
</protein>
<evidence type="ECO:0000256" key="7">
    <source>
        <dbReference type="ARBA" id="ARBA00022741"/>
    </source>
</evidence>
<evidence type="ECO:0000256" key="13">
    <source>
        <dbReference type="SAM" id="MobiDB-lite"/>
    </source>
</evidence>
<dbReference type="CDD" id="cd00776">
    <property type="entry name" value="AsxRS_core"/>
    <property type="match status" value="1"/>
</dbReference>
<evidence type="ECO:0000313" key="16">
    <source>
        <dbReference type="Proteomes" id="UP000279236"/>
    </source>
</evidence>
<dbReference type="InterPro" id="IPR012340">
    <property type="entry name" value="NA-bd_OB-fold"/>
</dbReference>
<dbReference type="Proteomes" id="UP000279236">
    <property type="component" value="Unassembled WGS sequence"/>
</dbReference>
<comment type="catalytic activity">
    <reaction evidence="12">
        <text>tRNA(Asp) + L-aspartate + ATP = L-aspartyl-tRNA(Asp) + AMP + diphosphate</text>
        <dbReference type="Rhea" id="RHEA:19649"/>
        <dbReference type="Rhea" id="RHEA-COMP:9660"/>
        <dbReference type="Rhea" id="RHEA-COMP:9678"/>
        <dbReference type="ChEBI" id="CHEBI:29991"/>
        <dbReference type="ChEBI" id="CHEBI:30616"/>
        <dbReference type="ChEBI" id="CHEBI:33019"/>
        <dbReference type="ChEBI" id="CHEBI:78442"/>
        <dbReference type="ChEBI" id="CHEBI:78516"/>
        <dbReference type="ChEBI" id="CHEBI:456215"/>
        <dbReference type="EC" id="6.1.1.12"/>
    </reaction>
</comment>
<evidence type="ECO:0000256" key="4">
    <source>
        <dbReference type="ARBA" id="ARBA00018853"/>
    </source>
</evidence>
<comment type="caution">
    <text evidence="15">The sequence shown here is derived from an EMBL/GenBank/DDBJ whole genome shotgun (WGS) entry which is preliminary data.</text>
</comment>
<evidence type="ECO:0000256" key="12">
    <source>
        <dbReference type="ARBA" id="ARBA00047904"/>
    </source>
</evidence>
<keyword evidence="5" id="KW-0963">Cytoplasm</keyword>
<dbReference type="InterPro" id="IPR002312">
    <property type="entry name" value="Asp/Asn-tRNA-synth_IIb"/>
</dbReference>
<dbReference type="InterPro" id="IPR004523">
    <property type="entry name" value="Asp-tRNA_synthase_2"/>
</dbReference>
<dbReference type="STRING" id="105984.A0A427XKH6"/>
<keyword evidence="8" id="KW-0067">ATP-binding</keyword>
<keyword evidence="9" id="KW-0648">Protein biosynthesis</keyword>
<evidence type="ECO:0000259" key="14">
    <source>
        <dbReference type="PROSITE" id="PS50862"/>
    </source>
</evidence>
<dbReference type="EC" id="6.1.1.12" evidence="3"/>
<evidence type="ECO:0000256" key="9">
    <source>
        <dbReference type="ARBA" id="ARBA00022917"/>
    </source>
</evidence>
<keyword evidence="10" id="KW-0030">Aminoacyl-tRNA synthetase</keyword>
<dbReference type="InterPro" id="IPR045864">
    <property type="entry name" value="aa-tRNA-synth_II/BPL/LPL"/>
</dbReference>
<evidence type="ECO:0000256" key="10">
    <source>
        <dbReference type="ARBA" id="ARBA00023146"/>
    </source>
</evidence>
<dbReference type="OrthoDB" id="372395at2759"/>
<dbReference type="GO" id="GO:0017101">
    <property type="term" value="C:aminoacyl-tRNA synthetase multienzyme complex"/>
    <property type="evidence" value="ECO:0007669"/>
    <property type="project" value="TreeGrafter"/>
</dbReference>
<evidence type="ECO:0000256" key="6">
    <source>
        <dbReference type="ARBA" id="ARBA00022598"/>
    </source>
</evidence>
<dbReference type="GO" id="GO:0005829">
    <property type="term" value="C:cytosol"/>
    <property type="evidence" value="ECO:0007669"/>
    <property type="project" value="TreeGrafter"/>
</dbReference>
<feature type="compositionally biased region" description="Basic and acidic residues" evidence="13">
    <location>
        <begin position="35"/>
        <end position="67"/>
    </location>
</feature>
<dbReference type="FunFam" id="3.30.930.10:FF:000013">
    <property type="entry name" value="Aspartate--tRNA ligase, cytoplasmic"/>
    <property type="match status" value="1"/>
</dbReference>
<comment type="subcellular location">
    <subcellularLocation>
        <location evidence="1">Cytoplasm</location>
    </subcellularLocation>
</comment>
<keyword evidence="16" id="KW-1185">Reference proteome</keyword>
<keyword evidence="6 15" id="KW-0436">Ligase</keyword>
<dbReference type="PANTHER" id="PTHR43450">
    <property type="entry name" value="ASPARTYL-TRNA SYNTHETASE"/>
    <property type="match status" value="1"/>
</dbReference>
<accession>A0A427XKH6</accession>
<dbReference type="GeneID" id="39585955"/>
<dbReference type="CDD" id="cd04320">
    <property type="entry name" value="AspRS_cyto_N"/>
    <property type="match status" value="1"/>
</dbReference>
<evidence type="ECO:0000256" key="8">
    <source>
        <dbReference type="ARBA" id="ARBA00022840"/>
    </source>
</evidence>
<dbReference type="Pfam" id="PF00152">
    <property type="entry name" value="tRNA-synt_2"/>
    <property type="match status" value="1"/>
</dbReference>
<proteinExistence type="inferred from homology"/>
<dbReference type="EMBL" id="RSCE01000010">
    <property type="protein sequence ID" value="RSH79370.1"/>
    <property type="molecule type" value="Genomic_DNA"/>
</dbReference>
<dbReference type="PROSITE" id="PS50862">
    <property type="entry name" value="AA_TRNA_LIGASE_II"/>
    <property type="match status" value="1"/>
</dbReference>
<gene>
    <name evidence="15" type="primary">DPS1</name>
    <name evidence="15" type="ORF">EHS24_001412</name>
</gene>
<keyword evidence="7" id="KW-0547">Nucleotide-binding</keyword>
<dbReference type="GO" id="GO:0005524">
    <property type="term" value="F:ATP binding"/>
    <property type="evidence" value="ECO:0007669"/>
    <property type="project" value="UniProtKB-KW"/>
</dbReference>
<dbReference type="HAMAP" id="MF_02075">
    <property type="entry name" value="Asp_tRNA_synth_type2"/>
    <property type="match status" value="1"/>
</dbReference>
<dbReference type="NCBIfam" id="NF003483">
    <property type="entry name" value="PRK05159.1"/>
    <property type="match status" value="1"/>
</dbReference>
<dbReference type="FunFam" id="2.40.50.140:FF:000132">
    <property type="entry name" value="Aspartyl-tRNA synthetase, cytoplasmic"/>
    <property type="match status" value="1"/>
</dbReference>
<dbReference type="GO" id="GO:0004815">
    <property type="term" value="F:aspartate-tRNA ligase activity"/>
    <property type="evidence" value="ECO:0007669"/>
    <property type="project" value="UniProtKB-EC"/>
</dbReference>
<dbReference type="RefSeq" id="XP_028474517.1">
    <property type="nucleotide sequence ID" value="XM_028617210.1"/>
</dbReference>
<dbReference type="SUPFAM" id="SSF50249">
    <property type="entry name" value="Nucleic acid-binding proteins"/>
    <property type="match status" value="1"/>
</dbReference>
<sequence length="563" mass="62742">MSEPTNPPAPVEAPAAAAAPVAAAEGAAPAGPSKSELKKRAKEAEKAKKAAERLAREEEERKQREAADAIDNATQNYGKLPRHQSQERLGRQWLKFENITDADVGKEVLFRARLHNMRPQAAKMAFLQFRQQTETLQGVIAVSKEADVHQVSKQMVKYSQGIPAESIVVVEGEIKKADVKSCTIQQYEISIHKLFTAVESEALPFSIEDASRSEAEIERGEAEGKQYSRVSLPTRLDNRVMDLRTPTNQAIFRIQSGICNIFREHLNGLGFTEIHTPKLQGAATESGASVFKVQYFNSTAFLAQSPQLAKQMCIAADMDRVYEIAPVFRAEDSNTYRHMTEFMGLDIEMAISEHYHEVLETLDSIFKALFNGIETKYAKEVAAVRAQFGGEPFVFIDKTPVITFAEGIAMLREAGATDFDGSPLPEDADLSTENEKFLGRLVKDKYKTDYFIMDKFPAGFRPFYSMPDPTNPNVVNSYDFYLRGEEILSGAQRIHDPEFLTERLVALGMNPAEFKSYIDAFRLGCPPHGGGGIGLERVVFLYLALGNIRRASLFPRDPKRLTP</sequence>
<evidence type="ECO:0000256" key="3">
    <source>
        <dbReference type="ARBA" id="ARBA00012841"/>
    </source>
</evidence>
<dbReference type="InterPro" id="IPR004364">
    <property type="entry name" value="Aa-tRNA-synt_II"/>
</dbReference>
<dbReference type="Gene3D" id="2.40.50.140">
    <property type="entry name" value="Nucleic acid-binding proteins"/>
    <property type="match status" value="1"/>
</dbReference>
<dbReference type="GO" id="GO:0003723">
    <property type="term" value="F:RNA binding"/>
    <property type="evidence" value="ECO:0007669"/>
    <property type="project" value="TreeGrafter"/>
</dbReference>
<evidence type="ECO:0000256" key="11">
    <source>
        <dbReference type="ARBA" id="ARBA00033155"/>
    </source>
</evidence>
<dbReference type="InterPro" id="IPR006195">
    <property type="entry name" value="aa-tRNA-synth_II"/>
</dbReference>
<dbReference type="Gene3D" id="3.30.930.10">
    <property type="entry name" value="Bira Bifunctional Protein, Domain 2"/>
    <property type="match status" value="1"/>
</dbReference>
<dbReference type="AlphaFoldDB" id="A0A427XKH6"/>
<evidence type="ECO:0000256" key="5">
    <source>
        <dbReference type="ARBA" id="ARBA00022490"/>
    </source>
</evidence>
<evidence type="ECO:0000256" key="1">
    <source>
        <dbReference type="ARBA" id="ARBA00004496"/>
    </source>
</evidence>
<feature type="compositionally biased region" description="Low complexity" evidence="13">
    <location>
        <begin position="12"/>
        <end position="32"/>
    </location>
</feature>
<dbReference type="PRINTS" id="PR01042">
    <property type="entry name" value="TRNASYNTHASP"/>
</dbReference>
<dbReference type="PANTHER" id="PTHR43450:SF1">
    <property type="entry name" value="ASPARTATE--TRNA LIGASE, CYTOPLASMIC"/>
    <property type="match status" value="1"/>
</dbReference>